<evidence type="ECO:0000256" key="8">
    <source>
        <dbReference type="ARBA" id="ARBA00025369"/>
    </source>
</evidence>
<keyword evidence="6 9" id="KW-1133">Transmembrane helix</keyword>
<comment type="similarity">
    <text evidence="2">Belongs to the MgtC/SapB family.</text>
</comment>
<dbReference type="KEGG" id="dma:DMR_19000"/>
<evidence type="ECO:0000313" key="12">
    <source>
        <dbReference type="EMBL" id="BAH75391.1"/>
    </source>
</evidence>
<keyword evidence="4" id="KW-1003">Cell membrane</keyword>
<comment type="subcellular location">
    <subcellularLocation>
        <location evidence="1">Cell membrane</location>
        <topology evidence="1">Multi-pass membrane protein</topology>
    </subcellularLocation>
</comment>
<dbReference type="STRING" id="573370.DMR_19000"/>
<dbReference type="Proteomes" id="UP000009071">
    <property type="component" value="Chromosome"/>
</dbReference>
<dbReference type="InterPro" id="IPR049177">
    <property type="entry name" value="MgtC_SapB_SrpB_YhiD_N"/>
</dbReference>
<dbReference type="EMBL" id="AP010904">
    <property type="protein sequence ID" value="BAH75391.1"/>
    <property type="molecule type" value="Genomic_DNA"/>
</dbReference>
<keyword evidence="5 9" id="KW-0812">Transmembrane</keyword>
<feature type="transmembrane region" description="Helical" evidence="9">
    <location>
        <begin position="59"/>
        <end position="78"/>
    </location>
</feature>
<reference evidence="12 13" key="1">
    <citation type="journal article" date="2009" name="Genome Res.">
        <title>Whole genome sequence of Desulfovibrio magneticus strain RS-1 revealed common gene clusters in magnetotactic bacteria.</title>
        <authorList>
            <person name="Nakazawa H."/>
            <person name="Arakaki A."/>
            <person name="Narita-Yamada S."/>
            <person name="Yashiro I."/>
            <person name="Jinno K."/>
            <person name="Aoki N."/>
            <person name="Tsuruyama A."/>
            <person name="Okamura Y."/>
            <person name="Tanikawa S."/>
            <person name="Fujita N."/>
            <person name="Takeyama H."/>
            <person name="Matsunaga T."/>
        </authorList>
    </citation>
    <scope>NUCLEOTIDE SEQUENCE [LARGE SCALE GENOMIC DNA]</scope>
    <source>
        <strain evidence="13">ATCC 700980 / DSM 13731 / RS-1</strain>
    </source>
</reference>
<accession>C4XR46</accession>
<dbReference type="AlphaFoldDB" id="C4XR46"/>
<keyword evidence="13" id="KW-1185">Reference proteome</keyword>
<dbReference type="PANTHER" id="PTHR33778:SF3">
    <property type="entry name" value="PROTEIN MGTC"/>
    <property type="match status" value="1"/>
</dbReference>
<feature type="transmembrane region" description="Helical" evidence="9">
    <location>
        <begin position="109"/>
        <end position="130"/>
    </location>
</feature>
<protein>
    <recommendedName>
        <fullName evidence="3">Protein MgtC</fullName>
    </recommendedName>
</protein>
<dbReference type="eggNOG" id="COG1285">
    <property type="taxonomic scope" value="Bacteria"/>
</dbReference>
<dbReference type="HOGENOM" id="CLU_079292_0_0_7"/>
<gene>
    <name evidence="12" type="ordered locus">DMR_19000</name>
</gene>
<feature type="domain" description="MgtC/SapB/SrpB/YhiD N-terminal" evidence="10">
    <location>
        <begin position="11"/>
        <end position="131"/>
    </location>
</feature>
<sequence length="235" mass="25090">MTDFEFLLRIGAALVLGAAIGLERQWRQRMAGLRTNALVAVGAALFVALTALADQDASPTRMAAQVVSGIGFLGAGVIMREGLTIRGLNTAATLWCAAAVGVLSGSGAYLFAGLGAAAILLANILLRPLANVVNRCPTRRTEAVRYYIVVVCTCESEQHIRTLLLQILNSSAVKLRSLHSEDQDDPRKVEVRAQVSCESDCDRVLEQAVSRLSLESAVSAIRWELVDGGGPEEEE</sequence>
<name>C4XR46_SOLM1</name>
<dbReference type="Pfam" id="PF02308">
    <property type="entry name" value="MgtC"/>
    <property type="match status" value="1"/>
</dbReference>
<evidence type="ECO:0000256" key="9">
    <source>
        <dbReference type="SAM" id="Phobius"/>
    </source>
</evidence>
<dbReference type="PRINTS" id="PR01837">
    <property type="entry name" value="MGTCSAPBPROT"/>
</dbReference>
<evidence type="ECO:0000256" key="7">
    <source>
        <dbReference type="ARBA" id="ARBA00023136"/>
    </source>
</evidence>
<evidence type="ECO:0000313" key="13">
    <source>
        <dbReference type="Proteomes" id="UP000009071"/>
    </source>
</evidence>
<organism evidence="12 13">
    <name type="scientific">Solidesulfovibrio magneticus (strain ATCC 700980 / DSM 13731 / RS-1)</name>
    <name type="common">Desulfovibrio magneticus</name>
    <dbReference type="NCBI Taxonomy" id="573370"/>
    <lineage>
        <taxon>Bacteria</taxon>
        <taxon>Pseudomonadati</taxon>
        <taxon>Thermodesulfobacteriota</taxon>
        <taxon>Desulfovibrionia</taxon>
        <taxon>Desulfovibrionales</taxon>
        <taxon>Desulfovibrionaceae</taxon>
        <taxon>Solidesulfovibrio</taxon>
    </lineage>
</organism>
<dbReference type="PANTHER" id="PTHR33778">
    <property type="entry name" value="PROTEIN MGTC"/>
    <property type="match status" value="1"/>
</dbReference>
<evidence type="ECO:0000259" key="10">
    <source>
        <dbReference type="Pfam" id="PF02308"/>
    </source>
</evidence>
<evidence type="ECO:0000256" key="5">
    <source>
        <dbReference type="ARBA" id="ARBA00022692"/>
    </source>
</evidence>
<dbReference type="OrthoDB" id="9811198at2"/>
<evidence type="ECO:0000256" key="4">
    <source>
        <dbReference type="ARBA" id="ARBA00022475"/>
    </source>
</evidence>
<evidence type="ECO:0000259" key="11">
    <source>
        <dbReference type="Pfam" id="PF21770"/>
    </source>
</evidence>
<dbReference type="InterPro" id="IPR003416">
    <property type="entry name" value="MgtC/SapB/SrpB/YhiD_fam"/>
</dbReference>
<dbReference type="GO" id="GO:0005886">
    <property type="term" value="C:plasma membrane"/>
    <property type="evidence" value="ECO:0007669"/>
    <property type="project" value="UniProtKB-SubCell"/>
</dbReference>
<feature type="transmembrane region" description="Helical" evidence="9">
    <location>
        <begin position="6"/>
        <end position="23"/>
    </location>
</feature>
<dbReference type="Pfam" id="PF21770">
    <property type="entry name" value="MgtC_SapB_C"/>
    <property type="match status" value="1"/>
</dbReference>
<evidence type="ECO:0000256" key="3">
    <source>
        <dbReference type="ARBA" id="ARBA00013833"/>
    </source>
</evidence>
<evidence type="ECO:0000256" key="6">
    <source>
        <dbReference type="ARBA" id="ARBA00022989"/>
    </source>
</evidence>
<feature type="transmembrane region" description="Helical" evidence="9">
    <location>
        <begin position="35"/>
        <end position="53"/>
    </location>
</feature>
<evidence type="ECO:0000256" key="1">
    <source>
        <dbReference type="ARBA" id="ARBA00004651"/>
    </source>
</evidence>
<dbReference type="RefSeq" id="WP_015860590.1">
    <property type="nucleotide sequence ID" value="NC_012796.1"/>
</dbReference>
<evidence type="ECO:0000256" key="2">
    <source>
        <dbReference type="ARBA" id="ARBA00009298"/>
    </source>
</evidence>
<keyword evidence="7 9" id="KW-0472">Membrane</keyword>
<dbReference type="Gene3D" id="3.30.70.260">
    <property type="match status" value="1"/>
</dbReference>
<dbReference type="InterPro" id="IPR048640">
    <property type="entry name" value="MgtC-like_C"/>
</dbReference>
<comment type="function">
    <text evidence="8">Virulence factor required for growth in low Mg(2+) medium and for intramacrophage survival. May be involved in regulating membrane potential by activating Na(+)/K(+)-ATPase.</text>
</comment>
<proteinExistence type="inferred from homology"/>
<feature type="domain" description="MgtC-like C-terminal" evidence="11">
    <location>
        <begin position="146"/>
        <end position="223"/>
    </location>
</feature>